<sequence length="681" mass="70829">MTYSGSTGTGGTAARLPALRFRGKITLGFAAVLGITAVIMGLAYLGFERVSGVVSSYRAGVAESDLARNIDRELTAYQAGTRYFVVTGKDEDAKAALAAEAALKQAIEQSLAATRNSGRQERITRLAAEFSNFTKLFAEIIALKADSARVTQNQLVRGGTSLRYKLDDLASIAADEELPAVELGAKQVGGQYAAASALVNTFVVKADPAVADSAVARLKFVENSIAAISSDNSAITAKLKEITDLVDGYRAALIKLISNAKAIDGLVAQMTNSAVAISQSSAAMKADLLAEQQRLERESNAMVHSTEQMLMLLGVGGLLLGVVLALLLGRGMSKPMTEMCAAMRRLASGDFDVVLPGLGRRDEIGDMAAAVEAFKVEAVRKAELDAHAQETQTLAAAAERRAELIRFADEFETAVGSIVAHVSESAAQLEVAAGTLSRTVETTQNLSGRVAGVSSSASTDMQSVASATEQLSASVGEISRQVEQSSRIAEGAVTQARQTDERIGKLSKAAEQIGEVVKLITAIAEQTNLLALNATIEAARAGESGRGFAVVASEVKSLASQTAKATEEISVQVAEMQSATADSVAAIKQIDDTIGQISSIAATISAAVTQQGSATSNIAQNVQNVAHGTAEVAGDIEAVNRGAAETGVASSQVLQSARSLASESTRLRAELDRFMANIRAA</sequence>
<evidence type="ECO:0000256" key="3">
    <source>
        <dbReference type="ARBA" id="ARBA00023224"/>
    </source>
</evidence>
<feature type="transmembrane region" description="Helical" evidence="6">
    <location>
        <begin position="309"/>
        <end position="329"/>
    </location>
</feature>
<organism evidence="11 12">
    <name type="scientific">Rhodopseudomonas faecalis</name>
    <dbReference type="NCBI Taxonomy" id="99655"/>
    <lineage>
        <taxon>Bacteria</taxon>
        <taxon>Pseudomonadati</taxon>
        <taxon>Pseudomonadota</taxon>
        <taxon>Alphaproteobacteria</taxon>
        <taxon>Hyphomicrobiales</taxon>
        <taxon>Nitrobacteraceae</taxon>
        <taxon>Rhodopseudomonas</taxon>
    </lineage>
</organism>
<dbReference type="InterPro" id="IPR003660">
    <property type="entry name" value="HAMP_dom"/>
</dbReference>
<evidence type="ECO:0000313" key="12">
    <source>
        <dbReference type="Proteomes" id="UP000248148"/>
    </source>
</evidence>
<accession>A0A318TAR0</accession>
<comment type="similarity">
    <text evidence="4">Belongs to the methyl-accepting chemotaxis (MCP) protein family.</text>
</comment>
<keyword evidence="6" id="KW-0472">Membrane</keyword>
<gene>
    <name evidence="11" type="ORF">BJ122_13618</name>
</gene>
<dbReference type="Proteomes" id="UP000248148">
    <property type="component" value="Unassembled WGS sequence"/>
</dbReference>
<keyword evidence="12" id="KW-1185">Reference proteome</keyword>
<dbReference type="PANTHER" id="PTHR32089:SF112">
    <property type="entry name" value="LYSOZYME-LIKE PROTEIN-RELATED"/>
    <property type="match status" value="1"/>
</dbReference>
<dbReference type="InterPro" id="IPR004089">
    <property type="entry name" value="MCPsignal_dom"/>
</dbReference>
<feature type="domain" description="Methyl-accepting transducer" evidence="7">
    <location>
        <begin position="425"/>
        <end position="647"/>
    </location>
</feature>
<evidence type="ECO:0000256" key="1">
    <source>
        <dbReference type="ARBA" id="ARBA00004429"/>
    </source>
</evidence>
<dbReference type="PANTHER" id="PTHR32089">
    <property type="entry name" value="METHYL-ACCEPTING CHEMOTAXIS PROTEIN MCPB"/>
    <property type="match status" value="1"/>
</dbReference>
<evidence type="ECO:0000256" key="2">
    <source>
        <dbReference type="ARBA" id="ARBA00022519"/>
    </source>
</evidence>
<dbReference type="AlphaFoldDB" id="A0A318TAR0"/>
<evidence type="ECO:0000256" key="4">
    <source>
        <dbReference type="ARBA" id="ARBA00029447"/>
    </source>
</evidence>
<dbReference type="InterPro" id="IPR032255">
    <property type="entry name" value="HBM"/>
</dbReference>
<feature type="domain" description="T-SNARE coiled-coil homology" evidence="8">
    <location>
        <begin position="577"/>
        <end position="639"/>
    </location>
</feature>
<reference evidence="11 12" key="1">
    <citation type="submission" date="2018-06" db="EMBL/GenBank/DDBJ databases">
        <title>Genomic Encyclopedia of Archaeal and Bacterial Type Strains, Phase II (KMG-II): from individual species to whole genera.</title>
        <authorList>
            <person name="Goeker M."/>
        </authorList>
    </citation>
    <scope>NUCLEOTIDE SEQUENCE [LARGE SCALE GENOMIC DNA]</scope>
    <source>
        <strain evidence="11 12">JCM 11668</strain>
    </source>
</reference>
<keyword evidence="3 5" id="KW-0807">Transducer</keyword>
<evidence type="ECO:0000256" key="5">
    <source>
        <dbReference type="PROSITE-ProRule" id="PRU00284"/>
    </source>
</evidence>
<dbReference type="PROSITE" id="PS50192">
    <property type="entry name" value="T_SNARE"/>
    <property type="match status" value="1"/>
</dbReference>
<feature type="domain" description="HBM" evidence="10">
    <location>
        <begin position="59"/>
        <end position="296"/>
    </location>
</feature>
<feature type="transmembrane region" description="Helical" evidence="6">
    <location>
        <begin position="25"/>
        <end position="47"/>
    </location>
</feature>
<protein>
    <submittedName>
        <fullName evidence="11">Methyl-accepting chemotaxis sensory transducer</fullName>
    </submittedName>
</protein>
<dbReference type="PROSITE" id="PS51753">
    <property type="entry name" value="HBM"/>
    <property type="match status" value="1"/>
</dbReference>
<proteinExistence type="inferred from homology"/>
<dbReference type="Pfam" id="PF00015">
    <property type="entry name" value="MCPsignal"/>
    <property type="match status" value="1"/>
</dbReference>
<dbReference type="EMBL" id="QJTI01000036">
    <property type="protein sequence ID" value="PYE99913.1"/>
    <property type="molecule type" value="Genomic_DNA"/>
</dbReference>
<name>A0A318TAR0_9BRAD</name>
<evidence type="ECO:0000313" key="11">
    <source>
        <dbReference type="EMBL" id="PYE99913.1"/>
    </source>
</evidence>
<comment type="caution">
    <text evidence="11">The sequence shown here is derived from an EMBL/GenBank/DDBJ whole genome shotgun (WGS) entry which is preliminary data.</text>
</comment>
<keyword evidence="6" id="KW-0812">Transmembrane</keyword>
<feature type="domain" description="HAMP" evidence="9">
    <location>
        <begin position="330"/>
        <end position="383"/>
    </location>
</feature>
<dbReference type="SMART" id="SM01358">
    <property type="entry name" value="HBM"/>
    <property type="match status" value="1"/>
</dbReference>
<evidence type="ECO:0000256" key="6">
    <source>
        <dbReference type="SAM" id="Phobius"/>
    </source>
</evidence>
<dbReference type="SUPFAM" id="SSF158472">
    <property type="entry name" value="HAMP domain-like"/>
    <property type="match status" value="1"/>
</dbReference>
<keyword evidence="6" id="KW-1133">Transmembrane helix</keyword>
<dbReference type="SMART" id="SM00304">
    <property type="entry name" value="HAMP"/>
    <property type="match status" value="1"/>
</dbReference>
<evidence type="ECO:0000259" key="7">
    <source>
        <dbReference type="PROSITE" id="PS50111"/>
    </source>
</evidence>
<dbReference type="SMART" id="SM00283">
    <property type="entry name" value="MA"/>
    <property type="match status" value="1"/>
</dbReference>
<dbReference type="PROSITE" id="PS50885">
    <property type="entry name" value="HAMP"/>
    <property type="match status" value="1"/>
</dbReference>
<keyword evidence="2" id="KW-0997">Cell inner membrane</keyword>
<dbReference type="InterPro" id="IPR000727">
    <property type="entry name" value="T_SNARE_dom"/>
</dbReference>
<dbReference type="Gene3D" id="6.10.340.10">
    <property type="match status" value="1"/>
</dbReference>
<dbReference type="CDD" id="cd06225">
    <property type="entry name" value="HAMP"/>
    <property type="match status" value="1"/>
</dbReference>
<dbReference type="GO" id="GO:0007165">
    <property type="term" value="P:signal transduction"/>
    <property type="evidence" value="ECO:0007669"/>
    <property type="project" value="UniProtKB-KW"/>
</dbReference>
<comment type="subcellular location">
    <subcellularLocation>
        <location evidence="1">Cell inner membrane</location>
        <topology evidence="1">Multi-pass membrane protein</topology>
    </subcellularLocation>
</comment>
<evidence type="ECO:0000259" key="10">
    <source>
        <dbReference type="PROSITE" id="PS51753"/>
    </source>
</evidence>
<dbReference type="SUPFAM" id="SSF58104">
    <property type="entry name" value="Methyl-accepting chemotaxis protein (MCP) signaling domain"/>
    <property type="match status" value="1"/>
</dbReference>
<dbReference type="Pfam" id="PF00672">
    <property type="entry name" value="HAMP"/>
    <property type="match status" value="1"/>
</dbReference>
<dbReference type="RefSeq" id="WP_245407795.1">
    <property type="nucleotide sequence ID" value="NZ_QJTI01000036.1"/>
</dbReference>
<keyword evidence="2" id="KW-1003">Cell membrane</keyword>
<dbReference type="Gene3D" id="1.10.287.950">
    <property type="entry name" value="Methyl-accepting chemotaxis protein"/>
    <property type="match status" value="1"/>
</dbReference>
<evidence type="ECO:0000259" key="9">
    <source>
        <dbReference type="PROSITE" id="PS50885"/>
    </source>
</evidence>
<dbReference type="GO" id="GO:0005886">
    <property type="term" value="C:plasma membrane"/>
    <property type="evidence" value="ECO:0007669"/>
    <property type="project" value="UniProtKB-SubCell"/>
</dbReference>
<evidence type="ECO:0000259" key="8">
    <source>
        <dbReference type="PROSITE" id="PS50192"/>
    </source>
</evidence>
<dbReference type="PROSITE" id="PS50111">
    <property type="entry name" value="CHEMOTAXIS_TRANSDUC_2"/>
    <property type="match status" value="1"/>
</dbReference>